<evidence type="ECO:0000256" key="2">
    <source>
        <dbReference type="ARBA" id="ARBA00022989"/>
    </source>
</evidence>
<dbReference type="EMBL" id="JBHRSU010000005">
    <property type="protein sequence ID" value="MFC3100459.1"/>
    <property type="molecule type" value="Genomic_DNA"/>
</dbReference>
<dbReference type="InterPro" id="IPR036259">
    <property type="entry name" value="MFS_trans_sf"/>
</dbReference>
<gene>
    <name evidence="5" type="ORF">ACFODK_06095</name>
</gene>
<organism evidence="5 6">
    <name type="scientific">Alteraurantiacibacter lauratis</name>
    <dbReference type="NCBI Taxonomy" id="2054627"/>
    <lineage>
        <taxon>Bacteria</taxon>
        <taxon>Pseudomonadati</taxon>
        <taxon>Pseudomonadota</taxon>
        <taxon>Alphaproteobacteria</taxon>
        <taxon>Sphingomonadales</taxon>
        <taxon>Erythrobacteraceae</taxon>
        <taxon>Alteraurantiacibacter</taxon>
    </lineage>
</organism>
<name>A0ABV7ECT2_9SPHN</name>
<evidence type="ECO:0000256" key="1">
    <source>
        <dbReference type="ARBA" id="ARBA00022692"/>
    </source>
</evidence>
<evidence type="ECO:0000313" key="6">
    <source>
        <dbReference type="Proteomes" id="UP001595378"/>
    </source>
</evidence>
<accession>A0ABV7ECT2</accession>
<dbReference type="PANTHER" id="PTHR43596">
    <property type="entry name" value="ADP,ATP CARRIER PROTEIN"/>
    <property type="match status" value="1"/>
</dbReference>
<feature type="transmembrane region" description="Helical" evidence="4">
    <location>
        <begin position="24"/>
        <end position="42"/>
    </location>
</feature>
<feature type="transmembrane region" description="Helical" evidence="4">
    <location>
        <begin position="93"/>
        <end position="111"/>
    </location>
</feature>
<feature type="transmembrane region" description="Helical" evidence="4">
    <location>
        <begin position="237"/>
        <end position="257"/>
    </location>
</feature>
<proteinExistence type="predicted"/>
<dbReference type="Gene3D" id="1.20.1250.20">
    <property type="entry name" value="MFS general substrate transporter like domains"/>
    <property type="match status" value="1"/>
</dbReference>
<feature type="transmembrane region" description="Helical" evidence="4">
    <location>
        <begin position="183"/>
        <end position="203"/>
    </location>
</feature>
<dbReference type="Pfam" id="PF07690">
    <property type="entry name" value="MFS_1"/>
    <property type="match status" value="1"/>
</dbReference>
<dbReference type="SUPFAM" id="SSF103473">
    <property type="entry name" value="MFS general substrate transporter"/>
    <property type="match status" value="1"/>
</dbReference>
<evidence type="ECO:0000256" key="4">
    <source>
        <dbReference type="SAM" id="Phobius"/>
    </source>
</evidence>
<dbReference type="InterPro" id="IPR011701">
    <property type="entry name" value="MFS"/>
</dbReference>
<feature type="transmembrane region" description="Helical" evidence="4">
    <location>
        <begin position="62"/>
        <end position="81"/>
    </location>
</feature>
<feature type="transmembrane region" description="Helical" evidence="4">
    <location>
        <begin position="153"/>
        <end position="177"/>
    </location>
</feature>
<feature type="transmembrane region" description="Helical" evidence="4">
    <location>
        <begin position="117"/>
        <end position="141"/>
    </location>
</feature>
<protein>
    <submittedName>
        <fullName evidence="5">NTP/NDP exchange transporter</fullName>
    </submittedName>
</protein>
<sequence>MTRSDGAAPIRGLARLIVAERDEVPAVADGFALFFFLFASYFMLRPVRETFAIAGGVDNIQWLWTGTFVATLVVVPLYGWVASRMERRRLLPILYSVSAVVMAGFAASLALDPDNVWIARAFYIWLSVMNLFVISIAWSLMADMFERDRGHRLFGQIAAGASLGGLAGPLISGLLVGHVGEPGLLLISTALLLVTLVFVRRLLAWRERMGPRADGPPPPRIAGSVWAGLTLIARSPYLLSISAFVLLLTTATTFLYFEQARIVEATFPDRAQQTQVFAALDVTVQALTIGIQLFFTGRLARRLGVTVLLVAVPAMMMFGFGLLAMAATFPVLAFVMIVRRVGEYALVRPGREMLFAPLDAETKYKAKNAIDTLVYRGGDLISGWAYTGIVAVASLSMVGFAGMAAAGIWALLGYAIGRRHDRVADIPATH</sequence>
<dbReference type="PANTHER" id="PTHR43596:SF1">
    <property type="entry name" value="ADP,ATP CARRIER PROTEIN"/>
    <property type="match status" value="1"/>
</dbReference>
<dbReference type="Proteomes" id="UP001595378">
    <property type="component" value="Unassembled WGS sequence"/>
</dbReference>
<comment type="caution">
    <text evidence="5">The sequence shown here is derived from an EMBL/GenBank/DDBJ whole genome shotgun (WGS) entry which is preliminary data.</text>
</comment>
<feature type="transmembrane region" description="Helical" evidence="4">
    <location>
        <begin position="277"/>
        <end position="295"/>
    </location>
</feature>
<keyword evidence="1 4" id="KW-0812">Transmembrane</keyword>
<feature type="transmembrane region" description="Helical" evidence="4">
    <location>
        <begin position="384"/>
        <end position="412"/>
    </location>
</feature>
<evidence type="ECO:0000256" key="3">
    <source>
        <dbReference type="ARBA" id="ARBA00023136"/>
    </source>
</evidence>
<keyword evidence="3 4" id="KW-0472">Membrane</keyword>
<reference evidence="6" key="1">
    <citation type="journal article" date="2019" name="Int. J. Syst. Evol. Microbiol.">
        <title>The Global Catalogue of Microorganisms (GCM) 10K type strain sequencing project: providing services to taxonomists for standard genome sequencing and annotation.</title>
        <authorList>
            <consortium name="The Broad Institute Genomics Platform"/>
            <consortium name="The Broad Institute Genome Sequencing Center for Infectious Disease"/>
            <person name="Wu L."/>
            <person name="Ma J."/>
        </authorList>
    </citation>
    <scope>NUCLEOTIDE SEQUENCE [LARGE SCALE GENOMIC DNA]</scope>
    <source>
        <strain evidence="6">KCTC 52606</strain>
    </source>
</reference>
<dbReference type="RefSeq" id="WP_336917712.1">
    <property type="nucleotide sequence ID" value="NZ_JBANRN010000002.1"/>
</dbReference>
<feature type="transmembrane region" description="Helical" evidence="4">
    <location>
        <begin position="307"/>
        <end position="338"/>
    </location>
</feature>
<keyword evidence="2 4" id="KW-1133">Transmembrane helix</keyword>
<keyword evidence="6" id="KW-1185">Reference proteome</keyword>
<evidence type="ECO:0000313" key="5">
    <source>
        <dbReference type="EMBL" id="MFC3100459.1"/>
    </source>
</evidence>